<feature type="transmembrane region" description="Helical" evidence="1">
    <location>
        <begin position="270"/>
        <end position="293"/>
    </location>
</feature>
<feature type="transmembrane region" description="Helical" evidence="1">
    <location>
        <begin position="242"/>
        <end position="258"/>
    </location>
</feature>
<dbReference type="InterPro" id="IPR010266">
    <property type="entry name" value="NnrS"/>
</dbReference>
<keyword evidence="1" id="KW-0472">Membrane</keyword>
<organism evidence="2 3">
    <name type="scientific">Azonexus hydrophilus</name>
    <dbReference type="NCBI Taxonomy" id="418702"/>
    <lineage>
        <taxon>Bacteria</taxon>
        <taxon>Pseudomonadati</taxon>
        <taxon>Pseudomonadota</taxon>
        <taxon>Betaproteobacteria</taxon>
        <taxon>Rhodocyclales</taxon>
        <taxon>Azonexaceae</taxon>
        <taxon>Azonexus</taxon>
    </lineage>
</organism>
<evidence type="ECO:0000256" key="1">
    <source>
        <dbReference type="SAM" id="Phobius"/>
    </source>
</evidence>
<keyword evidence="1" id="KW-1133">Transmembrane helix</keyword>
<dbReference type="STRING" id="418702.BJN45_11220"/>
<accession>A0A1R1I5I0</accession>
<feature type="transmembrane region" description="Helical" evidence="1">
    <location>
        <begin position="61"/>
        <end position="79"/>
    </location>
</feature>
<feature type="transmembrane region" description="Helical" evidence="1">
    <location>
        <begin position="337"/>
        <end position="360"/>
    </location>
</feature>
<dbReference type="RefSeq" id="WP_076095187.1">
    <property type="nucleotide sequence ID" value="NZ_MTHD01000003.1"/>
</dbReference>
<sequence length="404" mass="43279">MKIDRFWPSTANLWLCAFRSFFLLTAGHAVVAMAWWLGALAGLLPLPELPGGAIVWHAHEMLFGFAGASIAGFLLTAIIEFTGTPAVDRKTVQLLLGLWAGGRLCYLLAGWLGVLPAAVCDLAFLALLTARIAGPLWRQPSRRHLAFFHALTALTAIHAGFYLALWRGGDAMAWLLLGVGLMMILIVIALSRISMRLVNDVLERQGGIAAPYLARPPRRNLAMFAIGLFSAAEFFLPGNAVAGWLALAAAAALLNLLNDWHVGRALWQRWVLIPYLVYWAMALGYALIGLGMLAGSNWNSAGHHLLLAGAMALSILIVMSVAGRLHSGHGLDHRRWLPSAAALLLGAALLRAAASLPAFAGAYLPLLHSAATLWLVAWSLYLACSWRGLTGPRPDGGKGCDEAA</sequence>
<reference evidence="2 3" key="1">
    <citation type="submission" date="2016-10" db="EMBL/GenBank/DDBJ databases">
        <title>Alkaliphiles isolated from bioreactors.</title>
        <authorList>
            <person name="Salah Z."/>
            <person name="Rout S.P."/>
            <person name="Humphreys P.N."/>
        </authorList>
    </citation>
    <scope>NUCLEOTIDE SEQUENCE [LARGE SCALE GENOMIC DNA]</scope>
    <source>
        <strain evidence="2 3">ZS02</strain>
    </source>
</reference>
<feature type="transmembrane region" description="Helical" evidence="1">
    <location>
        <begin position="21"/>
        <end position="41"/>
    </location>
</feature>
<proteinExistence type="predicted"/>
<feature type="transmembrane region" description="Helical" evidence="1">
    <location>
        <begin position="305"/>
        <end position="325"/>
    </location>
</feature>
<protein>
    <recommendedName>
        <fullName evidence="4">NnrS family protein</fullName>
    </recommendedName>
</protein>
<feature type="transmembrane region" description="Helical" evidence="1">
    <location>
        <begin position="171"/>
        <end position="190"/>
    </location>
</feature>
<evidence type="ECO:0000313" key="3">
    <source>
        <dbReference type="Proteomes" id="UP000187526"/>
    </source>
</evidence>
<evidence type="ECO:0008006" key="4">
    <source>
        <dbReference type="Google" id="ProtNLM"/>
    </source>
</evidence>
<gene>
    <name evidence="2" type="ORF">BJN45_11220</name>
</gene>
<keyword evidence="1" id="KW-0812">Transmembrane</keyword>
<evidence type="ECO:0000313" key="2">
    <source>
        <dbReference type="EMBL" id="OMG53963.1"/>
    </source>
</evidence>
<dbReference type="OrthoDB" id="9770040at2"/>
<keyword evidence="3" id="KW-1185">Reference proteome</keyword>
<dbReference type="Pfam" id="PF05940">
    <property type="entry name" value="NnrS"/>
    <property type="match status" value="1"/>
</dbReference>
<comment type="caution">
    <text evidence="2">The sequence shown here is derived from an EMBL/GenBank/DDBJ whole genome shotgun (WGS) entry which is preliminary data.</text>
</comment>
<feature type="transmembrane region" description="Helical" evidence="1">
    <location>
        <begin position="115"/>
        <end position="133"/>
    </location>
</feature>
<dbReference type="Proteomes" id="UP000187526">
    <property type="component" value="Unassembled WGS sequence"/>
</dbReference>
<dbReference type="AlphaFoldDB" id="A0A1R1I5I0"/>
<name>A0A1R1I5I0_9RHOO</name>
<feature type="transmembrane region" description="Helical" evidence="1">
    <location>
        <begin position="145"/>
        <end position="165"/>
    </location>
</feature>
<dbReference type="EMBL" id="MTHD01000003">
    <property type="protein sequence ID" value="OMG53963.1"/>
    <property type="molecule type" value="Genomic_DNA"/>
</dbReference>
<feature type="transmembrane region" description="Helical" evidence="1">
    <location>
        <begin position="366"/>
        <end position="384"/>
    </location>
</feature>